<dbReference type="EMBL" id="JAHRIN010070447">
    <property type="protein sequence ID" value="MEQ2216393.1"/>
    <property type="molecule type" value="Genomic_DNA"/>
</dbReference>
<proteinExistence type="predicted"/>
<protein>
    <submittedName>
        <fullName evidence="1">Uncharacterized protein</fullName>
    </submittedName>
</protein>
<feature type="non-terminal residue" evidence="1">
    <location>
        <position position="1"/>
    </location>
</feature>
<name>A0ABV0S7G9_9TELE</name>
<organism evidence="1 2">
    <name type="scientific">Xenoophorus captivus</name>
    <dbReference type="NCBI Taxonomy" id="1517983"/>
    <lineage>
        <taxon>Eukaryota</taxon>
        <taxon>Metazoa</taxon>
        <taxon>Chordata</taxon>
        <taxon>Craniata</taxon>
        <taxon>Vertebrata</taxon>
        <taxon>Euteleostomi</taxon>
        <taxon>Actinopterygii</taxon>
        <taxon>Neopterygii</taxon>
        <taxon>Teleostei</taxon>
        <taxon>Neoteleostei</taxon>
        <taxon>Acanthomorphata</taxon>
        <taxon>Ovalentaria</taxon>
        <taxon>Atherinomorphae</taxon>
        <taxon>Cyprinodontiformes</taxon>
        <taxon>Goodeidae</taxon>
        <taxon>Xenoophorus</taxon>
    </lineage>
</organism>
<dbReference type="Proteomes" id="UP001434883">
    <property type="component" value="Unassembled WGS sequence"/>
</dbReference>
<reference evidence="1 2" key="1">
    <citation type="submission" date="2021-06" db="EMBL/GenBank/DDBJ databases">
        <authorList>
            <person name="Palmer J.M."/>
        </authorList>
    </citation>
    <scope>NUCLEOTIDE SEQUENCE [LARGE SCALE GENOMIC DNA]</scope>
    <source>
        <strain evidence="1 2">XC_2019</strain>
        <tissue evidence="1">Muscle</tissue>
    </source>
</reference>
<sequence length="90" mass="10018">SFSELYQKAIKDAECKSGEDQSGVAWVDQPTNQIEEVSVSQLTRSFSLEKQLSYTDTDSCDGELRDATPDLILAVKPKVPLEDEQVNHNT</sequence>
<comment type="caution">
    <text evidence="1">The sequence shown here is derived from an EMBL/GenBank/DDBJ whole genome shotgun (WGS) entry which is preliminary data.</text>
</comment>
<keyword evidence="2" id="KW-1185">Reference proteome</keyword>
<accession>A0ABV0S7G9</accession>
<gene>
    <name evidence="1" type="ORF">XENOCAPTIV_015596</name>
</gene>
<evidence type="ECO:0000313" key="1">
    <source>
        <dbReference type="EMBL" id="MEQ2216393.1"/>
    </source>
</evidence>
<evidence type="ECO:0000313" key="2">
    <source>
        <dbReference type="Proteomes" id="UP001434883"/>
    </source>
</evidence>